<reference evidence="2" key="1">
    <citation type="journal article" date="2021" name="Nat. Commun.">
        <title>Genetic determinants of endophytism in the Arabidopsis root mycobiome.</title>
        <authorList>
            <person name="Mesny F."/>
            <person name="Miyauchi S."/>
            <person name="Thiergart T."/>
            <person name="Pickel B."/>
            <person name="Atanasova L."/>
            <person name="Karlsson M."/>
            <person name="Huettel B."/>
            <person name="Barry K.W."/>
            <person name="Haridas S."/>
            <person name="Chen C."/>
            <person name="Bauer D."/>
            <person name="Andreopoulos W."/>
            <person name="Pangilinan J."/>
            <person name="LaButti K."/>
            <person name="Riley R."/>
            <person name="Lipzen A."/>
            <person name="Clum A."/>
            <person name="Drula E."/>
            <person name="Henrissat B."/>
            <person name="Kohler A."/>
            <person name="Grigoriev I.V."/>
            <person name="Martin F.M."/>
            <person name="Hacquard S."/>
        </authorList>
    </citation>
    <scope>NUCLEOTIDE SEQUENCE</scope>
    <source>
        <strain evidence="2">MPI-SDFR-AT-0073</strain>
    </source>
</reference>
<organism evidence="2 3">
    <name type="scientific">Truncatella angustata</name>
    <dbReference type="NCBI Taxonomy" id="152316"/>
    <lineage>
        <taxon>Eukaryota</taxon>
        <taxon>Fungi</taxon>
        <taxon>Dikarya</taxon>
        <taxon>Ascomycota</taxon>
        <taxon>Pezizomycotina</taxon>
        <taxon>Sordariomycetes</taxon>
        <taxon>Xylariomycetidae</taxon>
        <taxon>Amphisphaeriales</taxon>
        <taxon>Sporocadaceae</taxon>
        <taxon>Truncatella</taxon>
    </lineage>
</organism>
<name>A0A9P8ZZ38_9PEZI</name>
<feature type="transmembrane region" description="Helical" evidence="1">
    <location>
        <begin position="74"/>
        <end position="96"/>
    </location>
</feature>
<keyword evidence="3" id="KW-1185">Reference proteome</keyword>
<dbReference type="GeneID" id="70136261"/>
<gene>
    <name evidence="2" type="ORF">BKA67DRAFT_658934</name>
</gene>
<protein>
    <submittedName>
        <fullName evidence="2">Uncharacterized protein</fullName>
    </submittedName>
</protein>
<dbReference type="Proteomes" id="UP000758603">
    <property type="component" value="Unassembled WGS sequence"/>
</dbReference>
<evidence type="ECO:0000313" key="3">
    <source>
        <dbReference type="Proteomes" id="UP000758603"/>
    </source>
</evidence>
<keyword evidence="1" id="KW-1133">Transmembrane helix</keyword>
<dbReference type="AlphaFoldDB" id="A0A9P8ZZ38"/>
<proteinExistence type="predicted"/>
<comment type="caution">
    <text evidence="2">The sequence shown here is derived from an EMBL/GenBank/DDBJ whole genome shotgun (WGS) entry which is preliminary data.</text>
</comment>
<keyword evidence="1" id="KW-0472">Membrane</keyword>
<dbReference type="RefSeq" id="XP_045958921.1">
    <property type="nucleotide sequence ID" value="XM_046107370.1"/>
</dbReference>
<evidence type="ECO:0000256" key="1">
    <source>
        <dbReference type="SAM" id="Phobius"/>
    </source>
</evidence>
<dbReference type="EMBL" id="JAGPXC010000004">
    <property type="protein sequence ID" value="KAH6654651.1"/>
    <property type="molecule type" value="Genomic_DNA"/>
</dbReference>
<accession>A0A9P8ZZ38</accession>
<keyword evidence="1" id="KW-0812">Transmembrane</keyword>
<sequence>MDILAKLEKHPVTWTLDWSYIGDRELWSQWTSVPFLTDFVDTLKVNLTDLDSSMSFESSRRHLRGKHMMHSIKFNNYVMMFATALSMVLRAGPIAASSRVQKLPYPPLNVPIRRERHDMAGIIYRHGLKVNKLIINVLPTPEPEVPNTQAYPTGEHHPAPEGQEYFRQHFGPDWKPESANPGMIAAEAMCEFLVEVMASILYEYSLFSETDSAQREVLGRVITTEIQLAGKTRHVFNWKDIRNTWTQYRNNSNLTLVNILHLTYSQTLGYFPKEVILDKIRTANMLDDVGDSMLPLIEEQKPSDIKDGEDEQ</sequence>
<evidence type="ECO:0000313" key="2">
    <source>
        <dbReference type="EMBL" id="KAH6654651.1"/>
    </source>
</evidence>